<gene>
    <name evidence="7" type="ORF">FCH28_11760</name>
</gene>
<feature type="domain" description="O-antigen ligase-related" evidence="6">
    <location>
        <begin position="215"/>
        <end position="371"/>
    </location>
</feature>
<feature type="transmembrane region" description="Helical" evidence="5">
    <location>
        <begin position="110"/>
        <end position="126"/>
    </location>
</feature>
<comment type="caution">
    <text evidence="7">The sequence shown here is derived from an EMBL/GenBank/DDBJ whole genome shotgun (WGS) entry which is preliminary data.</text>
</comment>
<feature type="transmembrane region" description="Helical" evidence="5">
    <location>
        <begin position="205"/>
        <end position="223"/>
    </location>
</feature>
<dbReference type="GO" id="GO:0016020">
    <property type="term" value="C:membrane"/>
    <property type="evidence" value="ECO:0007669"/>
    <property type="project" value="UniProtKB-SubCell"/>
</dbReference>
<evidence type="ECO:0000256" key="3">
    <source>
        <dbReference type="ARBA" id="ARBA00022989"/>
    </source>
</evidence>
<keyword evidence="3 5" id="KW-1133">Transmembrane helix</keyword>
<keyword evidence="7" id="KW-0436">Ligase</keyword>
<sequence>MSAGAPAAVLPVRLSARYAPLVPALAIVLLLCVPAASLGHRDVAAAGKVTPADAASAVLVVWCVARLLRRRARPLDRRAALVLGAPAVGFAVATIASADPAASLPGFVRHLQIFVLVPAALMLTLRSARDFRVVAGAVVLLALVQGAIGVHQYLTGTGASYKGQFVRAVGTFGPLDIMGMSTVIGYGLTAALAIGLAPRTGAPRWLRPAALGSAAALVAPLAVSFSRGAWIATAAAVGVVLLLAGARLAVGTLAVLVAAAVVLVGGAGVGSGMLGQRVGSITAVSEAPDRSVTDRYALWAAAAEMWREAPVTGVGLKGFPAHRDGHASLGLSSGSDISGAGLAFQREPLLSPHNMYLLVLGEQGLIGSMALVGSWAALLVCAVRRLRTARGGGRAVDCGMVAVGLMVYQSVDFLSSDIGGPSTVLSAVLYGLVAWWALVAPAAGAGRAGDD</sequence>
<evidence type="ECO:0000256" key="1">
    <source>
        <dbReference type="ARBA" id="ARBA00004141"/>
    </source>
</evidence>
<evidence type="ECO:0000259" key="6">
    <source>
        <dbReference type="Pfam" id="PF04932"/>
    </source>
</evidence>
<dbReference type="InterPro" id="IPR007016">
    <property type="entry name" value="O-antigen_ligase-rel_domated"/>
</dbReference>
<keyword evidence="4 5" id="KW-0472">Membrane</keyword>
<dbReference type="OrthoDB" id="5150405at2"/>
<evidence type="ECO:0000256" key="5">
    <source>
        <dbReference type="SAM" id="Phobius"/>
    </source>
</evidence>
<feature type="transmembrane region" description="Helical" evidence="5">
    <location>
        <begin position="80"/>
        <end position="98"/>
    </location>
</feature>
<keyword evidence="2 5" id="KW-0812">Transmembrane</keyword>
<evidence type="ECO:0000256" key="2">
    <source>
        <dbReference type="ARBA" id="ARBA00022692"/>
    </source>
</evidence>
<proteinExistence type="predicted"/>
<dbReference type="PANTHER" id="PTHR37422">
    <property type="entry name" value="TEICHURONIC ACID BIOSYNTHESIS PROTEIN TUAE"/>
    <property type="match status" value="1"/>
</dbReference>
<feature type="transmembrane region" description="Helical" evidence="5">
    <location>
        <begin position="133"/>
        <end position="154"/>
    </location>
</feature>
<feature type="transmembrane region" description="Helical" evidence="5">
    <location>
        <begin position="395"/>
        <end position="411"/>
    </location>
</feature>
<feature type="transmembrane region" description="Helical" evidence="5">
    <location>
        <begin position="229"/>
        <end position="246"/>
    </location>
</feature>
<name>A0A4U0NNG6_9ACTN</name>
<dbReference type="InterPro" id="IPR051533">
    <property type="entry name" value="WaaL-like"/>
</dbReference>
<feature type="transmembrane region" description="Helical" evidence="5">
    <location>
        <begin position="423"/>
        <end position="445"/>
    </location>
</feature>
<comment type="subcellular location">
    <subcellularLocation>
        <location evidence="1">Membrane</location>
        <topology evidence="1">Multi-pass membrane protein</topology>
    </subcellularLocation>
</comment>
<evidence type="ECO:0000313" key="8">
    <source>
        <dbReference type="Proteomes" id="UP000308697"/>
    </source>
</evidence>
<dbReference type="AlphaFoldDB" id="A0A4U0NNG6"/>
<keyword evidence="8" id="KW-1185">Reference proteome</keyword>
<dbReference type="EMBL" id="SUMB01000003">
    <property type="protein sequence ID" value="TJZ55945.1"/>
    <property type="molecule type" value="Genomic_DNA"/>
</dbReference>
<protein>
    <submittedName>
        <fullName evidence="7">O-antigen ligase family protein</fullName>
    </submittedName>
</protein>
<dbReference type="Proteomes" id="UP000308697">
    <property type="component" value="Unassembled WGS sequence"/>
</dbReference>
<feature type="transmembrane region" description="Helical" evidence="5">
    <location>
        <begin position="253"/>
        <end position="274"/>
    </location>
</feature>
<accession>A0A4U0NNG6</accession>
<organism evidence="7 8">
    <name type="scientific">Streptomyces piniterrae</name>
    <dbReference type="NCBI Taxonomy" id="2571125"/>
    <lineage>
        <taxon>Bacteria</taxon>
        <taxon>Bacillati</taxon>
        <taxon>Actinomycetota</taxon>
        <taxon>Actinomycetes</taxon>
        <taxon>Kitasatosporales</taxon>
        <taxon>Streptomycetaceae</taxon>
        <taxon>Streptomyces</taxon>
    </lineage>
</organism>
<dbReference type="GO" id="GO:0016874">
    <property type="term" value="F:ligase activity"/>
    <property type="evidence" value="ECO:0007669"/>
    <property type="project" value="UniProtKB-KW"/>
</dbReference>
<reference evidence="7 8" key="1">
    <citation type="submission" date="2019-04" db="EMBL/GenBank/DDBJ databases">
        <title>Streptomyces piniterrae sp. nov., a heliquinomycin-producing actinomycete isolated from rhizosphere soil of Pinus yunnanensis.</title>
        <authorList>
            <person name="Zhuang X."/>
            <person name="Zhao J."/>
        </authorList>
    </citation>
    <scope>NUCLEOTIDE SEQUENCE [LARGE SCALE GENOMIC DNA]</scope>
    <source>
        <strain evidence="8">jys28</strain>
    </source>
</reference>
<feature type="transmembrane region" description="Helical" evidence="5">
    <location>
        <begin position="364"/>
        <end position="383"/>
    </location>
</feature>
<dbReference type="Pfam" id="PF04932">
    <property type="entry name" value="Wzy_C"/>
    <property type="match status" value="1"/>
</dbReference>
<feature type="transmembrane region" description="Helical" evidence="5">
    <location>
        <begin position="177"/>
        <end position="198"/>
    </location>
</feature>
<evidence type="ECO:0000313" key="7">
    <source>
        <dbReference type="EMBL" id="TJZ55945.1"/>
    </source>
</evidence>
<dbReference type="PANTHER" id="PTHR37422:SF13">
    <property type="entry name" value="LIPOPOLYSACCHARIDE BIOSYNTHESIS PROTEIN PA4999-RELATED"/>
    <property type="match status" value="1"/>
</dbReference>
<evidence type="ECO:0000256" key="4">
    <source>
        <dbReference type="ARBA" id="ARBA00023136"/>
    </source>
</evidence>
<dbReference type="RefSeq" id="WP_136739752.1">
    <property type="nucleotide sequence ID" value="NZ_SUMB01000003.1"/>
</dbReference>